<sequence>MLAPALLSALSAAGLEQIVQWKYGTWGFVGLLLLSVGVKARNPAVGFAGAAVLLTLVAGSVR</sequence>
<gene>
    <name evidence="1" type="ORF">GCM10023336_10740</name>
</gene>
<proteinExistence type="predicted"/>
<comment type="caution">
    <text evidence="1">The sequence shown here is derived from an EMBL/GenBank/DDBJ whole genome shotgun (WGS) entry which is preliminary data.</text>
</comment>
<protein>
    <submittedName>
        <fullName evidence="1">Uncharacterized protein</fullName>
    </submittedName>
</protein>
<dbReference type="Proteomes" id="UP001500124">
    <property type="component" value="Unassembled WGS sequence"/>
</dbReference>
<name>A0ABP9JWG6_9ACTN</name>
<accession>A0ABP9JWG6</accession>
<evidence type="ECO:0000313" key="2">
    <source>
        <dbReference type="Proteomes" id="UP001500124"/>
    </source>
</evidence>
<dbReference type="RefSeq" id="WP_176149527.1">
    <property type="nucleotide sequence ID" value="NZ_BAABKC010000013.1"/>
</dbReference>
<reference evidence="2" key="1">
    <citation type="journal article" date="2019" name="Int. J. Syst. Evol. Microbiol.">
        <title>The Global Catalogue of Microorganisms (GCM) 10K type strain sequencing project: providing services to taxonomists for standard genome sequencing and annotation.</title>
        <authorList>
            <consortium name="The Broad Institute Genomics Platform"/>
            <consortium name="The Broad Institute Genome Sequencing Center for Infectious Disease"/>
            <person name="Wu L."/>
            <person name="Ma J."/>
        </authorList>
    </citation>
    <scope>NUCLEOTIDE SEQUENCE [LARGE SCALE GENOMIC DNA]</scope>
    <source>
        <strain evidence="2">JCM 18410</strain>
    </source>
</reference>
<evidence type="ECO:0000313" key="1">
    <source>
        <dbReference type="EMBL" id="GAA5046340.1"/>
    </source>
</evidence>
<dbReference type="EMBL" id="BAABKC010000013">
    <property type="protein sequence ID" value="GAA5046340.1"/>
    <property type="molecule type" value="Genomic_DNA"/>
</dbReference>
<keyword evidence="2" id="KW-1185">Reference proteome</keyword>
<organism evidence="1 2">
    <name type="scientific">Streptomyces similanensis</name>
    <dbReference type="NCBI Taxonomy" id="1274988"/>
    <lineage>
        <taxon>Bacteria</taxon>
        <taxon>Bacillati</taxon>
        <taxon>Actinomycetota</taxon>
        <taxon>Actinomycetes</taxon>
        <taxon>Kitasatosporales</taxon>
        <taxon>Streptomycetaceae</taxon>
        <taxon>Streptomyces</taxon>
    </lineage>
</organism>